<dbReference type="FunFam" id="1.10.510.10:FF:000571">
    <property type="entry name" value="Maternal embryonic leucine zipper kinase"/>
    <property type="match status" value="1"/>
</dbReference>
<dbReference type="PROSITE" id="PS50011">
    <property type="entry name" value="PROTEIN_KINASE_DOM"/>
    <property type="match status" value="1"/>
</dbReference>
<evidence type="ECO:0000256" key="2">
    <source>
        <dbReference type="ARBA" id="ARBA00022527"/>
    </source>
</evidence>
<feature type="domain" description="Protein kinase" evidence="7">
    <location>
        <begin position="1"/>
        <end position="253"/>
    </location>
</feature>
<dbReference type="GO" id="GO:0005524">
    <property type="term" value="F:ATP binding"/>
    <property type="evidence" value="ECO:0007669"/>
    <property type="project" value="UniProtKB-KW"/>
</dbReference>
<dbReference type="SUPFAM" id="SSF56112">
    <property type="entry name" value="Protein kinase-like (PK-like)"/>
    <property type="match status" value="1"/>
</dbReference>
<accession>A0A6B2L114</accession>
<evidence type="ECO:0000256" key="5">
    <source>
        <dbReference type="ARBA" id="ARBA00022840"/>
    </source>
</evidence>
<dbReference type="GO" id="GO:0004674">
    <property type="term" value="F:protein serine/threonine kinase activity"/>
    <property type="evidence" value="ECO:0007669"/>
    <property type="project" value="UniProtKB-KW"/>
</dbReference>
<reference evidence="8" key="1">
    <citation type="journal article" date="2020" name="J. Eukaryot. Microbiol.">
        <title>De novo Sequencing, Assembly and Annotation of the Transcriptome for the Free-Living Testate Amoeba Arcella intermedia.</title>
        <authorList>
            <person name="Ribeiro G.M."/>
            <person name="Porfirio-Sousa A.L."/>
            <person name="Maurer-Alcala X.X."/>
            <person name="Katz L.A."/>
            <person name="Lahr D.J.G."/>
        </authorList>
    </citation>
    <scope>NUCLEOTIDE SEQUENCE</scope>
</reference>
<dbReference type="InterPro" id="IPR000719">
    <property type="entry name" value="Prot_kinase_dom"/>
</dbReference>
<dbReference type="CDD" id="cd14003">
    <property type="entry name" value="STKc_AMPK-like"/>
    <property type="match status" value="1"/>
</dbReference>
<dbReference type="Gene3D" id="1.10.510.10">
    <property type="entry name" value="Transferase(Phosphotransferase) domain 1"/>
    <property type="match status" value="1"/>
</dbReference>
<evidence type="ECO:0000256" key="3">
    <source>
        <dbReference type="ARBA" id="ARBA00022741"/>
    </source>
</evidence>
<keyword evidence="5" id="KW-0067">ATP-binding</keyword>
<keyword evidence="4" id="KW-0808">Transferase</keyword>
<dbReference type="EMBL" id="GIBP01001650">
    <property type="protein sequence ID" value="NDV30619.1"/>
    <property type="molecule type" value="Transcribed_RNA"/>
</dbReference>
<keyword evidence="2" id="KW-0723">Serine/threonine-protein kinase</keyword>
<protein>
    <recommendedName>
        <fullName evidence="1">non-specific serine/threonine protein kinase</fullName>
        <ecNumber evidence="1">2.7.11.1</ecNumber>
    </recommendedName>
</protein>
<evidence type="ECO:0000256" key="6">
    <source>
        <dbReference type="SAM" id="MobiDB-lite"/>
    </source>
</evidence>
<name>A0A6B2L114_9EUKA</name>
<dbReference type="InterPro" id="IPR008271">
    <property type="entry name" value="Ser/Thr_kinase_AS"/>
</dbReference>
<evidence type="ECO:0000313" key="8">
    <source>
        <dbReference type="EMBL" id="NDV30619.1"/>
    </source>
</evidence>
<dbReference type="GO" id="GO:0005737">
    <property type="term" value="C:cytoplasm"/>
    <property type="evidence" value="ECO:0007669"/>
    <property type="project" value="TreeGrafter"/>
</dbReference>
<sequence length="552" mass="61365">MMESLGKGGLATVKVGVDLSTGHRVAVKIVDKSKLANPREQISMAREITIMKLLKHPNILHLYDVYENTEKIFLILDLYEGGDLYGHLIRHGPMRPSEVLGLFRQLIKGIEFCHNNLIVHRDLKPENLLLSKDKKTLVISDFGLSTGMAGSRNLLKTRCGTVHYISPEVAKGEMYVGMASDVWSCGIILYAMSTASLPFDGETSIIVLKKIVKGEYTIPHHLPPDLKDLIRKMLTPDPAARITVSQIKQHPWHRLGATREDLMDSTPVVPNVEVTAEMIQQNESIFQSLKLLGWEEAELKQELLSPAKNQAKVFFSLLVEQKAATMKKKSPAKSPRSTLTSSSHGPDPLRRPRASSSDHQHTHSTSHSRTKSKSTDQSTTESEDNKENISKDDNPLKKAKRPSLVASRTNKSSGEHPEAPRTRQRAATIGSGGEGPVKGHARSGSWDVSPVLDPEAKIYSVESKKSLNQILESLKTCFMTLDLEFTEKKHKRDSVKVKGKLPTGKAKKTQVVVEVKLSETGSNVVNFKRSKKSSKKEDFKEVCKKIEENLIV</sequence>
<dbReference type="InterPro" id="IPR011009">
    <property type="entry name" value="Kinase-like_dom_sf"/>
</dbReference>
<dbReference type="PROSITE" id="PS00108">
    <property type="entry name" value="PROTEIN_KINASE_ST"/>
    <property type="match status" value="1"/>
</dbReference>
<proteinExistence type="predicted"/>
<dbReference type="PANTHER" id="PTHR24346">
    <property type="entry name" value="MAP/MICROTUBULE AFFINITY-REGULATING KINASE"/>
    <property type="match status" value="1"/>
</dbReference>
<dbReference type="EC" id="2.7.11.1" evidence="1"/>
<evidence type="ECO:0000259" key="7">
    <source>
        <dbReference type="PROSITE" id="PS50011"/>
    </source>
</evidence>
<dbReference type="GO" id="GO:0035556">
    <property type="term" value="P:intracellular signal transduction"/>
    <property type="evidence" value="ECO:0007669"/>
    <property type="project" value="TreeGrafter"/>
</dbReference>
<feature type="compositionally biased region" description="Polar residues" evidence="6">
    <location>
        <begin position="335"/>
        <end position="344"/>
    </location>
</feature>
<evidence type="ECO:0000256" key="1">
    <source>
        <dbReference type="ARBA" id="ARBA00012513"/>
    </source>
</evidence>
<feature type="compositionally biased region" description="Basic residues" evidence="6">
    <location>
        <begin position="362"/>
        <end position="372"/>
    </location>
</feature>
<organism evidence="8">
    <name type="scientific">Arcella intermedia</name>
    <dbReference type="NCBI Taxonomy" id="1963864"/>
    <lineage>
        <taxon>Eukaryota</taxon>
        <taxon>Amoebozoa</taxon>
        <taxon>Tubulinea</taxon>
        <taxon>Elardia</taxon>
        <taxon>Arcellinida</taxon>
        <taxon>Sphaerothecina</taxon>
        <taxon>Arcellidae</taxon>
        <taxon>Arcella</taxon>
    </lineage>
</organism>
<evidence type="ECO:0000256" key="4">
    <source>
        <dbReference type="ARBA" id="ARBA00022777"/>
    </source>
</evidence>
<keyword evidence="3" id="KW-0547">Nucleotide-binding</keyword>
<dbReference type="AlphaFoldDB" id="A0A6B2L114"/>
<feature type="compositionally biased region" description="Basic and acidic residues" evidence="6">
    <location>
        <begin position="383"/>
        <end position="396"/>
    </location>
</feature>
<keyword evidence="4" id="KW-0418">Kinase</keyword>
<dbReference type="FunFam" id="3.30.200.20:FF:000042">
    <property type="entry name" value="Aurora kinase A"/>
    <property type="match status" value="1"/>
</dbReference>
<dbReference type="SMART" id="SM00220">
    <property type="entry name" value="S_TKc"/>
    <property type="match status" value="1"/>
</dbReference>
<dbReference type="PANTHER" id="PTHR24346:SF30">
    <property type="entry name" value="MATERNAL EMBRYONIC LEUCINE ZIPPER KINASE"/>
    <property type="match status" value="1"/>
</dbReference>
<feature type="region of interest" description="Disordered" evidence="6">
    <location>
        <begin position="325"/>
        <end position="448"/>
    </location>
</feature>
<dbReference type="Pfam" id="PF00069">
    <property type="entry name" value="Pkinase"/>
    <property type="match status" value="1"/>
</dbReference>